<dbReference type="AlphaFoldDB" id="A0A410JWD1"/>
<feature type="transmembrane region" description="Helical" evidence="1">
    <location>
        <begin position="206"/>
        <end position="228"/>
    </location>
</feature>
<accession>A0A410JWD1</accession>
<feature type="transmembrane region" description="Helical" evidence="1">
    <location>
        <begin position="180"/>
        <end position="200"/>
    </location>
</feature>
<reference evidence="3 4" key="1">
    <citation type="submission" date="2019-01" db="EMBL/GenBank/DDBJ databases">
        <title>Geovibrio thiophilus DSM 11263, complete genome.</title>
        <authorList>
            <person name="Spring S."/>
            <person name="Bunk B."/>
            <person name="Sproer C."/>
        </authorList>
    </citation>
    <scope>NUCLEOTIDE SEQUENCE [LARGE SCALE GENOMIC DNA]</scope>
    <source>
        <strain evidence="3 4">DSM 11263</strain>
    </source>
</reference>
<gene>
    <name evidence="3" type="ORF">EP073_02690</name>
</gene>
<sequence length="263" mass="30006">MHFDFALGAAILAFIHITLYLFLGNRYLQHLTNLFAVLSFLLFAGSIATHWKHFGHFPSYSLGDLFAMVSLALTFIYLILFMKYRRPLLGLFIFPIVIILSILVLVLPSAAPKDAVEMSGIWLFIHLPFTVIGTAFFMFATVASIMYFIQERELKKKNFGIIFKRFPPLNQIDRLTTVNLLLGFYFFSVGLISGFVWIVYEPERFGFILPKMIFAVITWVIFGLITYLKKYRGMTPRSTAYSTLAGFISVVVTYAGVAFFLMG</sequence>
<dbReference type="GO" id="GO:0020037">
    <property type="term" value="F:heme binding"/>
    <property type="evidence" value="ECO:0007669"/>
    <property type="project" value="InterPro"/>
</dbReference>
<feature type="transmembrane region" description="Helical" evidence="1">
    <location>
        <begin position="31"/>
        <end position="51"/>
    </location>
</feature>
<dbReference type="EMBL" id="CP035108">
    <property type="protein sequence ID" value="QAR32341.1"/>
    <property type="molecule type" value="Genomic_DNA"/>
</dbReference>
<dbReference type="Proteomes" id="UP000287502">
    <property type="component" value="Chromosome"/>
</dbReference>
<keyword evidence="4" id="KW-1185">Reference proteome</keyword>
<feature type="transmembrane region" description="Helical" evidence="1">
    <location>
        <begin position="88"/>
        <end position="111"/>
    </location>
</feature>
<dbReference type="InterPro" id="IPR002541">
    <property type="entry name" value="Cyt_c_assembly"/>
</dbReference>
<evidence type="ECO:0000313" key="4">
    <source>
        <dbReference type="Proteomes" id="UP000287502"/>
    </source>
</evidence>
<dbReference type="InterPro" id="IPR052372">
    <property type="entry name" value="YpjD/HemX"/>
</dbReference>
<evidence type="ECO:0000259" key="2">
    <source>
        <dbReference type="Pfam" id="PF01578"/>
    </source>
</evidence>
<evidence type="ECO:0000313" key="3">
    <source>
        <dbReference type="EMBL" id="QAR32341.1"/>
    </source>
</evidence>
<organism evidence="3 4">
    <name type="scientific">Geovibrio thiophilus</name>
    <dbReference type="NCBI Taxonomy" id="139438"/>
    <lineage>
        <taxon>Bacteria</taxon>
        <taxon>Pseudomonadati</taxon>
        <taxon>Deferribacterota</taxon>
        <taxon>Deferribacteres</taxon>
        <taxon>Deferribacterales</taxon>
        <taxon>Geovibrionaceae</taxon>
        <taxon>Geovibrio</taxon>
    </lineage>
</organism>
<feature type="domain" description="Cytochrome c assembly protein" evidence="2">
    <location>
        <begin position="66"/>
        <end position="260"/>
    </location>
</feature>
<dbReference type="PANTHER" id="PTHR38034">
    <property type="entry name" value="INNER MEMBRANE PROTEIN YPJD"/>
    <property type="match status" value="1"/>
</dbReference>
<feature type="transmembrane region" description="Helical" evidence="1">
    <location>
        <begin position="6"/>
        <end position="24"/>
    </location>
</feature>
<feature type="transmembrane region" description="Helical" evidence="1">
    <location>
        <begin position="123"/>
        <end position="149"/>
    </location>
</feature>
<evidence type="ECO:0000256" key="1">
    <source>
        <dbReference type="SAM" id="Phobius"/>
    </source>
</evidence>
<dbReference type="PANTHER" id="PTHR38034:SF1">
    <property type="entry name" value="INNER MEMBRANE PROTEIN YPJD"/>
    <property type="match status" value="1"/>
</dbReference>
<keyword evidence="1" id="KW-0812">Transmembrane</keyword>
<dbReference type="KEGG" id="gtl:EP073_02690"/>
<dbReference type="Pfam" id="PF01578">
    <property type="entry name" value="Cytochrom_C_asm"/>
    <property type="match status" value="1"/>
</dbReference>
<protein>
    <recommendedName>
        <fullName evidence="2">Cytochrome c assembly protein domain-containing protein</fullName>
    </recommendedName>
</protein>
<dbReference type="GO" id="GO:0017004">
    <property type="term" value="P:cytochrome complex assembly"/>
    <property type="evidence" value="ECO:0007669"/>
    <property type="project" value="InterPro"/>
</dbReference>
<keyword evidence="1" id="KW-0472">Membrane</keyword>
<dbReference type="OrthoDB" id="9814290at2"/>
<name>A0A410JWD1_9BACT</name>
<feature type="transmembrane region" description="Helical" evidence="1">
    <location>
        <begin position="57"/>
        <end position="81"/>
    </location>
</feature>
<feature type="transmembrane region" description="Helical" evidence="1">
    <location>
        <begin position="240"/>
        <end position="262"/>
    </location>
</feature>
<keyword evidence="1" id="KW-1133">Transmembrane helix</keyword>
<dbReference type="RefSeq" id="WP_128465628.1">
    <property type="nucleotide sequence ID" value="NZ_CP035108.1"/>
</dbReference>
<proteinExistence type="predicted"/>